<dbReference type="Pfam" id="PF05635">
    <property type="entry name" value="23S_rRNA_IVP"/>
    <property type="match status" value="1"/>
</dbReference>
<dbReference type="EMBL" id="NRRV01000012">
    <property type="protein sequence ID" value="MBK1630456.1"/>
    <property type="molecule type" value="Genomic_DNA"/>
</dbReference>
<dbReference type="InterPro" id="IPR012657">
    <property type="entry name" value="23S_rRNA-intervening_sequence"/>
</dbReference>
<dbReference type="PANTHER" id="PTHR38471">
    <property type="entry name" value="FOUR HELIX BUNDLE PROTEIN"/>
    <property type="match status" value="1"/>
</dbReference>
<protein>
    <submittedName>
        <fullName evidence="1">Four helix bundle protein</fullName>
    </submittedName>
</protein>
<proteinExistence type="predicted"/>
<dbReference type="RefSeq" id="WP_200235330.1">
    <property type="nucleotide sequence ID" value="NZ_NRRV01000012.1"/>
</dbReference>
<comment type="caution">
    <text evidence="1">The sequence shown here is derived from an EMBL/GenBank/DDBJ whole genome shotgun (WGS) entry which is preliminary data.</text>
</comment>
<sequence length="127" mass="14543">MAGVRRFEEWIAWQRARALTAEIYRITAVGPFQRDFALRDQVRRAAVSIMSNIAEGHERYSRTEFKRFLSIARGSAAEVRSQLYVALDLSYVDAATFSRLIQECVEISRLIGRMYATVDQQQPAPPT</sequence>
<accession>A0ABS1CEW5</accession>
<dbReference type="Gene3D" id="1.20.1440.60">
    <property type="entry name" value="23S rRNA-intervening sequence"/>
    <property type="match status" value="1"/>
</dbReference>
<name>A0ABS1CEW5_9GAMM</name>
<organism evidence="1 2">
    <name type="scientific">Thiohalocapsa halophila</name>
    <dbReference type="NCBI Taxonomy" id="69359"/>
    <lineage>
        <taxon>Bacteria</taxon>
        <taxon>Pseudomonadati</taxon>
        <taxon>Pseudomonadota</taxon>
        <taxon>Gammaproteobacteria</taxon>
        <taxon>Chromatiales</taxon>
        <taxon>Chromatiaceae</taxon>
        <taxon>Thiohalocapsa</taxon>
    </lineage>
</organism>
<dbReference type="InterPro" id="IPR036583">
    <property type="entry name" value="23S_rRNA_IVS_sf"/>
</dbReference>
<dbReference type="Proteomes" id="UP000748752">
    <property type="component" value="Unassembled WGS sequence"/>
</dbReference>
<evidence type="ECO:0000313" key="1">
    <source>
        <dbReference type="EMBL" id="MBK1630456.1"/>
    </source>
</evidence>
<dbReference type="NCBIfam" id="TIGR02436">
    <property type="entry name" value="four helix bundle protein"/>
    <property type="match status" value="1"/>
</dbReference>
<dbReference type="PANTHER" id="PTHR38471:SF2">
    <property type="entry name" value="FOUR HELIX BUNDLE PROTEIN"/>
    <property type="match status" value="1"/>
</dbReference>
<keyword evidence="2" id="KW-1185">Reference proteome</keyword>
<dbReference type="CDD" id="cd16377">
    <property type="entry name" value="23S_rRNA_IVP_like"/>
    <property type="match status" value="1"/>
</dbReference>
<gene>
    <name evidence="1" type="ORF">CKO31_06795</name>
</gene>
<reference evidence="1 2" key="1">
    <citation type="journal article" date="2020" name="Microorganisms">
        <title>Osmotic Adaptation and Compatible Solute Biosynthesis of Phototrophic Bacteria as Revealed from Genome Analyses.</title>
        <authorList>
            <person name="Imhoff J.F."/>
            <person name="Rahn T."/>
            <person name="Kunzel S."/>
            <person name="Keller A."/>
            <person name="Neulinger S.C."/>
        </authorList>
    </citation>
    <scope>NUCLEOTIDE SEQUENCE [LARGE SCALE GENOMIC DNA]</scope>
    <source>
        <strain evidence="1 2">DSM 6210</strain>
    </source>
</reference>
<evidence type="ECO:0000313" key="2">
    <source>
        <dbReference type="Proteomes" id="UP000748752"/>
    </source>
</evidence>
<dbReference type="SUPFAM" id="SSF158446">
    <property type="entry name" value="IVS-encoded protein-like"/>
    <property type="match status" value="1"/>
</dbReference>